<reference evidence="2 3" key="1">
    <citation type="submission" date="2017-06" db="EMBL/GenBank/DDBJ databases">
        <title>Novel microbial phyla capable of carbon fixation and sulfur reduction in deep-sea sediments.</title>
        <authorList>
            <person name="Huang J."/>
            <person name="Baker B."/>
            <person name="Wang Y."/>
        </authorList>
    </citation>
    <scope>NUCLEOTIDE SEQUENCE [LARGE SCALE GENOMIC DNA]</scope>
    <source>
        <strain evidence="2">B3_LCP</strain>
    </source>
</reference>
<dbReference type="EMBL" id="NJBN01000005">
    <property type="protein sequence ID" value="TKJ40272.1"/>
    <property type="molecule type" value="Genomic_DNA"/>
</dbReference>
<comment type="caution">
    <text evidence="2">The sequence shown here is derived from an EMBL/GenBank/DDBJ whole genome shotgun (WGS) entry which is preliminary data.</text>
</comment>
<dbReference type="InterPro" id="IPR055259">
    <property type="entry name" value="YkvP/CgeB_Glyco_trans-like"/>
</dbReference>
<proteinExistence type="predicted"/>
<sequence>MLTKSDNRNNSCILLIDSGYFLIKEVKRALQAQGCRAVTIPLNDVGESGYNPRLYSLFLNQIIDAYEAERPDFLLTINHLGFDQNGRLTELLEALSLPGIVWYVDSPRYILLNHLANVSDNIGIFLWEAAYESWLRQMGYKKIETLPLATDPDTFCHLGGTYSAVTDHSSNPDSVVFVGDSMDFAVVKAFSKLPQHLMPDSTNPDGALAAELTTRFCQTALSESFQRNNAPWEIYSEIAQGMGYDIAECSPAADSQSDQLNDLNLESALVLMATRQQRHNFLRDLTGSDEIDTLQVYGDEGWKKILNGKTSVLPPVDYYRKLPNVYRDAGAVLNLTSMQMPTALNQRCYDVPAAGGFVITDQQRSIQGQFELEKEIVTFNSTIEFKEKWRFYKKNPTARQAVIDAGRERVLQEHTYSHRIAKMNSIVRNWFS</sequence>
<accession>A0A532UZE5</accession>
<dbReference type="Pfam" id="PF13524">
    <property type="entry name" value="Glyco_trans_1_2"/>
    <property type="match status" value="1"/>
</dbReference>
<feature type="domain" description="Spore protein YkvP/CgeB glycosyl transferase-like" evidence="1">
    <location>
        <begin position="279"/>
        <end position="423"/>
    </location>
</feature>
<organism evidence="2 3">
    <name type="scientific">candidate division LCP-89 bacterium B3_LCP</name>
    <dbReference type="NCBI Taxonomy" id="2012998"/>
    <lineage>
        <taxon>Bacteria</taxon>
        <taxon>Pseudomonadati</taxon>
        <taxon>Bacteria division LCP-89</taxon>
    </lineage>
</organism>
<evidence type="ECO:0000313" key="3">
    <source>
        <dbReference type="Proteomes" id="UP000319619"/>
    </source>
</evidence>
<evidence type="ECO:0000313" key="2">
    <source>
        <dbReference type="EMBL" id="TKJ40272.1"/>
    </source>
</evidence>
<evidence type="ECO:0000259" key="1">
    <source>
        <dbReference type="Pfam" id="PF13524"/>
    </source>
</evidence>
<dbReference type="Proteomes" id="UP000319619">
    <property type="component" value="Unassembled WGS sequence"/>
</dbReference>
<gene>
    <name evidence="2" type="ORF">CEE37_08065</name>
</gene>
<dbReference type="AlphaFoldDB" id="A0A532UZE5"/>
<protein>
    <recommendedName>
        <fullName evidence="1">Spore protein YkvP/CgeB glycosyl transferase-like domain-containing protein</fullName>
    </recommendedName>
</protein>
<name>A0A532UZE5_UNCL8</name>